<dbReference type="Proteomes" id="UP000433883">
    <property type="component" value="Unassembled WGS sequence"/>
</dbReference>
<dbReference type="AlphaFoldDB" id="A0A8H3UTH2"/>
<protein>
    <submittedName>
        <fullName evidence="2">Uncharacterized protein</fullName>
    </submittedName>
</protein>
<sequence>MILIQRDLPSAWEDEATRRAKGLNLALSEHYEGHVESVSQRAILATWVEAQYTIHDAEKKAINAAKDAQNIVKKTDERVRRIETDKALTSIRIRHFDADKISLQQSVCSAEQKADRCLAKVEAIRKRDPSSMEIPPGTSISSLWLDEG</sequence>
<evidence type="ECO:0000313" key="3">
    <source>
        <dbReference type="Proteomes" id="UP000433883"/>
    </source>
</evidence>
<comment type="caution">
    <text evidence="2">The sequence shown here is derived from an EMBL/GenBank/DDBJ whole genome shotgun (WGS) entry which is preliminary data.</text>
</comment>
<reference evidence="2 3" key="1">
    <citation type="submission" date="2019-11" db="EMBL/GenBank/DDBJ databases">
        <title>Venturia inaequalis Genome Resource.</title>
        <authorList>
            <person name="Lichtner F.J."/>
        </authorList>
    </citation>
    <scope>NUCLEOTIDE SEQUENCE [LARGE SCALE GENOMIC DNA]</scope>
    <source>
        <strain evidence="2">Bline_iso_100314</strain>
    </source>
</reference>
<evidence type="ECO:0000256" key="1">
    <source>
        <dbReference type="SAM" id="MobiDB-lite"/>
    </source>
</evidence>
<gene>
    <name evidence="2" type="ORF">BLS_002778</name>
</gene>
<name>A0A8H3UTH2_VENIN</name>
<feature type="region of interest" description="Disordered" evidence="1">
    <location>
        <begin position="127"/>
        <end position="148"/>
    </location>
</feature>
<dbReference type="EMBL" id="WNWQ01000188">
    <property type="protein sequence ID" value="KAE9975036.1"/>
    <property type="molecule type" value="Genomic_DNA"/>
</dbReference>
<proteinExistence type="predicted"/>
<organism evidence="2 3">
    <name type="scientific">Venturia inaequalis</name>
    <name type="common">Apple scab fungus</name>
    <dbReference type="NCBI Taxonomy" id="5025"/>
    <lineage>
        <taxon>Eukaryota</taxon>
        <taxon>Fungi</taxon>
        <taxon>Dikarya</taxon>
        <taxon>Ascomycota</taxon>
        <taxon>Pezizomycotina</taxon>
        <taxon>Dothideomycetes</taxon>
        <taxon>Pleosporomycetidae</taxon>
        <taxon>Venturiales</taxon>
        <taxon>Venturiaceae</taxon>
        <taxon>Venturia</taxon>
    </lineage>
</organism>
<evidence type="ECO:0000313" key="2">
    <source>
        <dbReference type="EMBL" id="KAE9975036.1"/>
    </source>
</evidence>
<accession>A0A8H3UTH2</accession>